<feature type="compositionally biased region" description="Basic and acidic residues" evidence="2">
    <location>
        <begin position="73"/>
        <end position="91"/>
    </location>
</feature>
<name>A0A0R1NX27_9LACO</name>
<dbReference type="InterPro" id="IPR024968">
    <property type="entry name" value="SlpA_C_lactobacillus"/>
</dbReference>
<dbReference type="STRING" id="1423748.FC37_GL000129"/>
<keyword evidence="1" id="KW-0175">Coiled coil</keyword>
<dbReference type="Proteomes" id="UP000051311">
    <property type="component" value="Unassembled WGS sequence"/>
</dbReference>
<evidence type="ECO:0000259" key="4">
    <source>
        <dbReference type="Pfam" id="PF03217"/>
    </source>
</evidence>
<comment type="caution">
    <text evidence="5">The sequence shown here is derived from an EMBL/GenBank/DDBJ whole genome shotgun (WGS) entry which is preliminary data.</text>
</comment>
<feature type="coiled-coil region" evidence="1">
    <location>
        <begin position="650"/>
        <end position="913"/>
    </location>
</feature>
<organism evidence="5 6">
    <name type="scientific">Lactobacillus gallinarum DSM 10532 = JCM 2011</name>
    <dbReference type="NCBI Taxonomy" id="1423748"/>
    <lineage>
        <taxon>Bacteria</taxon>
        <taxon>Bacillati</taxon>
        <taxon>Bacillota</taxon>
        <taxon>Bacilli</taxon>
        <taxon>Lactobacillales</taxon>
        <taxon>Lactobacillaceae</taxon>
        <taxon>Lactobacillus</taxon>
    </lineage>
</organism>
<protein>
    <recommendedName>
        <fullName evidence="4">S-layer protein C-terminal domain-containing protein</fullName>
    </recommendedName>
</protein>
<feature type="domain" description="S-layer protein C-terminal" evidence="4">
    <location>
        <begin position="953"/>
        <end position="1016"/>
    </location>
</feature>
<dbReference type="Pfam" id="PF03217">
    <property type="entry name" value="SlpA"/>
    <property type="match status" value="1"/>
</dbReference>
<dbReference type="AlphaFoldDB" id="A0A0R1NX27"/>
<feature type="region of interest" description="Disordered" evidence="2">
    <location>
        <begin position="34"/>
        <end position="138"/>
    </location>
</feature>
<evidence type="ECO:0000256" key="2">
    <source>
        <dbReference type="SAM" id="MobiDB-lite"/>
    </source>
</evidence>
<feature type="compositionally biased region" description="Basic and acidic residues" evidence="2">
    <location>
        <begin position="99"/>
        <end position="122"/>
    </location>
</feature>
<dbReference type="PATRIC" id="fig|1423748.3.peg.142"/>
<proteinExistence type="predicted"/>
<keyword evidence="3" id="KW-0732">Signal</keyword>
<dbReference type="RefSeq" id="WP_025005077.1">
    <property type="nucleotide sequence ID" value="NZ_AZEL01000007.1"/>
</dbReference>
<evidence type="ECO:0000256" key="1">
    <source>
        <dbReference type="SAM" id="Coils"/>
    </source>
</evidence>
<reference evidence="5 6" key="1">
    <citation type="journal article" date="2015" name="Genome Announc.">
        <title>Expanding the biotechnology potential of lactobacilli through comparative genomics of 213 strains and associated genera.</title>
        <authorList>
            <person name="Sun Z."/>
            <person name="Harris H.M."/>
            <person name="McCann A."/>
            <person name="Guo C."/>
            <person name="Argimon S."/>
            <person name="Zhang W."/>
            <person name="Yang X."/>
            <person name="Jeffery I.B."/>
            <person name="Cooney J.C."/>
            <person name="Kagawa T.F."/>
            <person name="Liu W."/>
            <person name="Song Y."/>
            <person name="Salvetti E."/>
            <person name="Wrobel A."/>
            <person name="Rasinkangas P."/>
            <person name="Parkhill J."/>
            <person name="Rea M.C."/>
            <person name="O'Sullivan O."/>
            <person name="Ritari J."/>
            <person name="Douillard F.P."/>
            <person name="Paul Ross R."/>
            <person name="Yang R."/>
            <person name="Briner A.E."/>
            <person name="Felis G.E."/>
            <person name="de Vos W.M."/>
            <person name="Barrangou R."/>
            <person name="Klaenhammer T.R."/>
            <person name="Caufield P.W."/>
            <person name="Cui Y."/>
            <person name="Zhang H."/>
            <person name="O'Toole P.W."/>
        </authorList>
    </citation>
    <scope>NUCLEOTIDE SEQUENCE [LARGE SCALE GENOMIC DNA]</scope>
    <source>
        <strain evidence="5 6">DSM 10532</strain>
    </source>
</reference>
<dbReference type="NCBIfam" id="TIGR04320">
    <property type="entry name" value="Surf_Exclu_PgrA"/>
    <property type="match status" value="1"/>
</dbReference>
<dbReference type="eggNOG" id="COG1196">
    <property type="taxonomic scope" value="Bacteria"/>
</dbReference>
<feature type="signal peptide" evidence="3">
    <location>
        <begin position="1"/>
        <end position="23"/>
    </location>
</feature>
<feature type="region of interest" description="Disordered" evidence="2">
    <location>
        <begin position="174"/>
        <end position="195"/>
    </location>
</feature>
<evidence type="ECO:0000313" key="6">
    <source>
        <dbReference type="Proteomes" id="UP000051311"/>
    </source>
</evidence>
<dbReference type="EMBL" id="AZEL01000007">
    <property type="protein sequence ID" value="KRL24695.1"/>
    <property type="molecule type" value="Genomic_DNA"/>
</dbReference>
<sequence length="1089" mass="119550">MNKKIKVTSAAAAVLASLVLANANVNNEVKADTKAVNDTKTTQKAQTPEEAARANVASAKKKVETEQGNVDKAQGDLDQAKKDAEKPDADYKTQSNKVDGLKKTVDQKNEALTDAKNKEKDAQALADEANNSAKVDAAKDAVTKQNGVVKNANDAKTNAEKAVTDKQNEIDKLGKDVKTDTQDVNDKTAAKNKADQAVKDAEDALKGTGITEAKKELAAANEAVAKTQKALKEANDAINQANGDKTAAQKALATAQTAHDTAVTNQKIAQKAYDDAKAESDAADKNLVGKKDEIKNINENISRLNVLTQNNINVGDADKYKKAYADYISSNPNFSERVLPEEDANYLTVIRNNNHFIGSKEDKDTVVDVNNLSDDQIKELSLFTADLLNKVRSQLGENSTDEVTPGAIDFTKQIIKKGKEDYKNGNWDGNWHDATGINELSKENGLDYNSQSDSNVWQNYEDKAPFYSDAITNMNDLKRNIYNSLNSMILGNKGYNNKSQADAETDGVYEMAHAAGLLNLMAYTEDEINSIKQFTEFLENDIKSDKEILAHNPDATVMESVNGGPLHKVPLKQVVEENEKDLSEAIAQLEKGTSCTTINNKKYTVTLGKAQYVAVIPAVSERKSNLIDAHFINIAPSQIHSGAKFDKTIIPSYASQIKEVNSKLNQANNELPSLKSEAERLGGITSGKLTDLKNKNTAVKGAQDSIDKANKDIKKANDALDTAQRKKIAQEAQLKKDKNAQKDAQTRYGNLTADNKTKANNLEAAKKAQEKAKNALSTANNTLTKAKNALDQAQNVDLPKLQKVADQKAKDATQAQTKLDQLKQHVEDLKNAATILANAKKALTDAQTAYDTAKKNYDDANEVLNGDLKTNKDKADAKVVAAQKAYDEAVAKLQAAKDALAKAQQKLQDILDAEYAQSIITSGLTETKKTDKQEPVKIPEATPETKTDDISTTPKKIRLTHNAFVYNKHGKLIRKGLHIKWIKRDKLVKVLKNAKIVKINGKRYYQIGRNKFVKVANFEITTHAVHFKARLKGNKKVRAYNRSGKFNKHYARPNHTYTFNEKVKINGKTYYKIAGTNNWIPAKKLALKK</sequence>
<gene>
    <name evidence="5" type="ORF">FC37_GL000129</name>
</gene>
<feature type="chain" id="PRO_5038893927" description="S-layer protein C-terminal domain-containing protein" evidence="3">
    <location>
        <begin position="24"/>
        <end position="1089"/>
    </location>
</feature>
<dbReference type="InterPro" id="IPR027607">
    <property type="entry name" value="Surf_Exclu_SEC10/PgrA"/>
</dbReference>
<evidence type="ECO:0000256" key="3">
    <source>
        <dbReference type="SAM" id="SignalP"/>
    </source>
</evidence>
<evidence type="ECO:0000313" key="5">
    <source>
        <dbReference type="EMBL" id="KRL24695.1"/>
    </source>
</evidence>
<accession>A0A0R1NX27</accession>
<feature type="coiled-coil region" evidence="1">
    <location>
        <begin position="210"/>
        <end position="251"/>
    </location>
</feature>